<evidence type="ECO:0000313" key="3">
    <source>
        <dbReference type="Proteomes" id="UP000001877"/>
    </source>
</evidence>
<sequence length="250" mass="28210">MKKLVPVLLSIIVSLTSLTSASAEGIHQGNKEEITKYVNSHNPQNIKADDDLPKFNEKTFVDTTWKNSIDIRASIGPLKEDPDCHGCSYDSPLKITTSMTNNAGMPLEYTVKNGKLVIFQRPDMYYYTQNWTQTWMNEVTGVFTSNWNNAFGTFASYQIVKKIPYMARLLNKLNKEQPFGFGDFAIASSTYMTSKQVPLYSAIFTTPVPSSGTNESIVYISTSGKDNTWKYRWRFVIDPSGTVSITQWTV</sequence>
<keyword evidence="3" id="KW-1185">Reference proteome</keyword>
<dbReference type="HOGENOM" id="CLU_1109749_0_0_9"/>
<keyword evidence="1" id="KW-0732">Signal</keyword>
<accession>C0ZAT9</accession>
<name>C0ZAT9_BREBN</name>
<dbReference type="EMBL" id="AP008955">
    <property type="protein sequence ID" value="BAH42898.1"/>
    <property type="molecule type" value="Genomic_DNA"/>
</dbReference>
<evidence type="ECO:0000256" key="1">
    <source>
        <dbReference type="SAM" id="SignalP"/>
    </source>
</evidence>
<proteinExistence type="predicted"/>
<organism evidence="2 3">
    <name type="scientific">Brevibacillus brevis (strain 47 / JCM 6285 / NBRC 100599)</name>
    <dbReference type="NCBI Taxonomy" id="358681"/>
    <lineage>
        <taxon>Bacteria</taxon>
        <taxon>Bacillati</taxon>
        <taxon>Bacillota</taxon>
        <taxon>Bacilli</taxon>
        <taxon>Bacillales</taxon>
        <taxon>Paenibacillaceae</taxon>
        <taxon>Brevibacillus</taxon>
    </lineage>
</organism>
<dbReference type="KEGG" id="bbe:BBR47_19210"/>
<evidence type="ECO:0000313" key="2">
    <source>
        <dbReference type="EMBL" id="BAH42898.1"/>
    </source>
</evidence>
<dbReference type="Proteomes" id="UP000001877">
    <property type="component" value="Chromosome"/>
</dbReference>
<feature type="chain" id="PRO_5002905729" evidence="1">
    <location>
        <begin position="24"/>
        <end position="250"/>
    </location>
</feature>
<gene>
    <name evidence="2" type="ordered locus">BBR47_19210</name>
</gene>
<reference evidence="2 3" key="1">
    <citation type="submission" date="2005-03" db="EMBL/GenBank/DDBJ databases">
        <title>Brevibacillus brevis strain 47, complete genome.</title>
        <authorList>
            <person name="Hosoyama A."/>
            <person name="Yamada R."/>
            <person name="Hongo Y."/>
            <person name="Terui Y."/>
            <person name="Ankai A."/>
            <person name="Masuyama W."/>
            <person name="Sekiguchi M."/>
            <person name="Takeda T."/>
            <person name="Asano K."/>
            <person name="Ohji S."/>
            <person name="Ichikawa N."/>
            <person name="Narita S."/>
            <person name="Aoki N."/>
            <person name="Miura H."/>
            <person name="Matsushita S."/>
            <person name="Sekigawa T."/>
            <person name="Yamagata H."/>
            <person name="Yoshikawa H."/>
            <person name="Udaka S."/>
            <person name="Tanikawa S."/>
            <person name="Fujita N."/>
        </authorList>
    </citation>
    <scope>NUCLEOTIDE SEQUENCE [LARGE SCALE GENOMIC DNA]</scope>
    <source>
        <strain evidence="3">47 / JCM 6285 / NBRC 100599</strain>
    </source>
</reference>
<feature type="signal peptide" evidence="1">
    <location>
        <begin position="1"/>
        <end position="23"/>
    </location>
</feature>
<dbReference type="AlphaFoldDB" id="C0ZAT9"/>
<protein>
    <submittedName>
        <fullName evidence="2">Uncharacterized protein</fullName>
    </submittedName>
</protein>
<dbReference type="RefSeq" id="WP_012685635.1">
    <property type="nucleotide sequence ID" value="NC_012491.1"/>
</dbReference>